<organism evidence="2 3">
    <name type="scientific">Oidiodendron maius (strain Zn)</name>
    <dbReference type="NCBI Taxonomy" id="913774"/>
    <lineage>
        <taxon>Eukaryota</taxon>
        <taxon>Fungi</taxon>
        <taxon>Dikarya</taxon>
        <taxon>Ascomycota</taxon>
        <taxon>Pezizomycotina</taxon>
        <taxon>Leotiomycetes</taxon>
        <taxon>Leotiomycetes incertae sedis</taxon>
        <taxon>Myxotrichaceae</taxon>
        <taxon>Oidiodendron</taxon>
    </lineage>
</organism>
<dbReference type="SUPFAM" id="SSF51445">
    <property type="entry name" value="(Trans)glycosidases"/>
    <property type="match status" value="1"/>
</dbReference>
<dbReference type="InterPro" id="IPR024655">
    <property type="entry name" value="Asl1_glyco_hydro_catalytic"/>
</dbReference>
<dbReference type="InParanoid" id="A0A0C3C9E5"/>
<reference evidence="3" key="2">
    <citation type="submission" date="2015-01" db="EMBL/GenBank/DDBJ databases">
        <title>Evolutionary Origins and Diversification of the Mycorrhizal Mutualists.</title>
        <authorList>
            <consortium name="DOE Joint Genome Institute"/>
            <consortium name="Mycorrhizal Genomics Consortium"/>
            <person name="Kohler A."/>
            <person name="Kuo A."/>
            <person name="Nagy L.G."/>
            <person name="Floudas D."/>
            <person name="Copeland A."/>
            <person name="Barry K.W."/>
            <person name="Cichocki N."/>
            <person name="Veneault-Fourrey C."/>
            <person name="LaButti K."/>
            <person name="Lindquist E.A."/>
            <person name="Lipzen A."/>
            <person name="Lundell T."/>
            <person name="Morin E."/>
            <person name="Murat C."/>
            <person name="Riley R."/>
            <person name="Ohm R."/>
            <person name="Sun H."/>
            <person name="Tunlid A."/>
            <person name="Henrissat B."/>
            <person name="Grigoriev I.V."/>
            <person name="Hibbett D.S."/>
            <person name="Martin F."/>
        </authorList>
    </citation>
    <scope>NUCLEOTIDE SEQUENCE [LARGE SCALE GENOMIC DNA]</scope>
    <source>
        <strain evidence="3">Zn</strain>
    </source>
</reference>
<feature type="domain" description="Asl1-like glycosyl hydrolase catalytic" evidence="1">
    <location>
        <begin position="71"/>
        <end position="287"/>
    </location>
</feature>
<accession>A0A0C3C9E5</accession>
<proteinExistence type="predicted"/>
<dbReference type="GO" id="GO:0016787">
    <property type="term" value="F:hydrolase activity"/>
    <property type="evidence" value="ECO:0007669"/>
    <property type="project" value="UniProtKB-KW"/>
</dbReference>
<dbReference type="InterPro" id="IPR053183">
    <property type="entry name" value="ASL1"/>
</dbReference>
<keyword evidence="3" id="KW-1185">Reference proteome</keyword>
<dbReference type="EMBL" id="KN832886">
    <property type="protein sequence ID" value="KIM95533.1"/>
    <property type="molecule type" value="Genomic_DNA"/>
</dbReference>
<dbReference type="Gene3D" id="3.20.20.80">
    <property type="entry name" value="Glycosidases"/>
    <property type="match status" value="1"/>
</dbReference>
<dbReference type="OrthoDB" id="5985073at2759"/>
<dbReference type="Proteomes" id="UP000054321">
    <property type="component" value="Unassembled WGS sequence"/>
</dbReference>
<dbReference type="PANTHER" id="PTHR34154:SF10">
    <property type="entry name" value="ASL1-LIKE GLYCOSYL HYDROLASE CATALYTIC DOMAIN-CONTAINING PROTEIN"/>
    <property type="match status" value="1"/>
</dbReference>
<name>A0A0C3C9E5_OIDMZ</name>
<dbReference type="Pfam" id="PF11790">
    <property type="entry name" value="Glyco_hydro_cc"/>
    <property type="match status" value="1"/>
</dbReference>
<protein>
    <submittedName>
        <fullName evidence="2">Glycoside hydrolase family 128 protein</fullName>
    </submittedName>
</protein>
<dbReference type="AlphaFoldDB" id="A0A0C3C9E5"/>
<evidence type="ECO:0000313" key="2">
    <source>
        <dbReference type="EMBL" id="KIM95533.1"/>
    </source>
</evidence>
<dbReference type="InterPro" id="IPR017853">
    <property type="entry name" value="GH"/>
</dbReference>
<evidence type="ECO:0000313" key="3">
    <source>
        <dbReference type="Proteomes" id="UP000054321"/>
    </source>
</evidence>
<dbReference type="HOGENOM" id="CLU_040908_4_0_1"/>
<gene>
    <name evidence="2" type="ORF">OIDMADRAFT_106248</name>
</gene>
<dbReference type="PANTHER" id="PTHR34154">
    <property type="entry name" value="ALKALI-SENSITIVE LINKAGE PROTEIN 1"/>
    <property type="match status" value="1"/>
</dbReference>
<keyword evidence="2" id="KW-0378">Hydrolase</keyword>
<reference evidence="2 3" key="1">
    <citation type="submission" date="2014-04" db="EMBL/GenBank/DDBJ databases">
        <authorList>
            <consortium name="DOE Joint Genome Institute"/>
            <person name="Kuo A."/>
            <person name="Martino E."/>
            <person name="Perotto S."/>
            <person name="Kohler A."/>
            <person name="Nagy L.G."/>
            <person name="Floudas D."/>
            <person name="Copeland A."/>
            <person name="Barry K.W."/>
            <person name="Cichocki N."/>
            <person name="Veneault-Fourrey C."/>
            <person name="LaButti K."/>
            <person name="Lindquist E.A."/>
            <person name="Lipzen A."/>
            <person name="Lundell T."/>
            <person name="Morin E."/>
            <person name="Murat C."/>
            <person name="Sun H."/>
            <person name="Tunlid A."/>
            <person name="Henrissat B."/>
            <person name="Grigoriev I.V."/>
            <person name="Hibbett D.S."/>
            <person name="Martin F."/>
            <person name="Nordberg H.P."/>
            <person name="Cantor M.N."/>
            <person name="Hua S.X."/>
        </authorList>
    </citation>
    <scope>NUCLEOTIDE SEQUENCE [LARGE SCALE GENOMIC DNA]</scope>
    <source>
        <strain evidence="2 3">Zn</strain>
    </source>
</reference>
<dbReference type="GO" id="GO:0009277">
    <property type="term" value="C:fungal-type cell wall"/>
    <property type="evidence" value="ECO:0007669"/>
    <property type="project" value="TreeGrafter"/>
</dbReference>
<dbReference type="GO" id="GO:0071966">
    <property type="term" value="P:fungal-type cell wall polysaccharide metabolic process"/>
    <property type="evidence" value="ECO:0007669"/>
    <property type="project" value="TreeGrafter"/>
</dbReference>
<sequence>MIQSVQIFGVRTFSVKLITLAAPPSITYSRILDESSVFLAGSLLAIPSAAYWPKRGLAANDDIPIWQFGGTWEGAPSEVNWQYNWYSTTTSNKQSFCEYVPMLWGADSAHTNTWFSDASYWLVDGGSGHLLAFNEPEQSDQSNLTPQEAHDAYLTYMTPFVGRAQLGAPAVSNDGLAWITEFMGLCNDSNCGVTFIPVHWYNNYDQFSDLQNWITDICNLGNGLQVWLTEFEGYGTVDQQSAFLSQAIPWLDANDCVYRYAYFGVADPDTILLENGGPALSPIGVQYTFSAY</sequence>
<evidence type="ECO:0000259" key="1">
    <source>
        <dbReference type="Pfam" id="PF11790"/>
    </source>
</evidence>
<dbReference type="STRING" id="913774.A0A0C3C9E5"/>